<reference evidence="11 12" key="1">
    <citation type="submission" date="2018-03" db="EMBL/GenBank/DDBJ databases">
        <title>Rhodobacter blasticus.</title>
        <authorList>
            <person name="Meyer T.E."/>
            <person name="Miller S."/>
            <person name="Lodha T."/>
            <person name="Gandham S."/>
            <person name="Chintalapati S."/>
            <person name="Chintalapati V.R."/>
        </authorList>
    </citation>
    <scope>NUCLEOTIDE SEQUENCE [LARGE SCALE GENOMIC DNA]</scope>
    <source>
        <strain evidence="11 12">DSM 2131</strain>
    </source>
</reference>
<dbReference type="GO" id="GO:0005886">
    <property type="term" value="C:plasma membrane"/>
    <property type="evidence" value="ECO:0007669"/>
    <property type="project" value="UniProtKB-SubCell"/>
</dbReference>
<dbReference type="RefSeq" id="WP_107673532.1">
    <property type="nucleotide sequence ID" value="NZ_PZKE01000009.1"/>
</dbReference>
<feature type="transmembrane region" description="Helical" evidence="9">
    <location>
        <begin position="6"/>
        <end position="22"/>
    </location>
</feature>
<feature type="transmembrane region" description="Helical" evidence="9">
    <location>
        <begin position="337"/>
        <end position="355"/>
    </location>
</feature>
<dbReference type="PANTHER" id="PTHR30151">
    <property type="entry name" value="ALKANE SULFONATE ABC TRANSPORTER-RELATED, MEMBRANE SUBUNIT"/>
    <property type="match status" value="1"/>
</dbReference>
<dbReference type="SUPFAM" id="SSF161098">
    <property type="entry name" value="MetI-like"/>
    <property type="match status" value="1"/>
</dbReference>
<evidence type="ECO:0000256" key="4">
    <source>
        <dbReference type="ARBA" id="ARBA00022475"/>
    </source>
</evidence>
<comment type="subcellular location">
    <subcellularLocation>
        <location evidence="1 9">Cell membrane</location>
        <topology evidence="1 9">Multi-pass membrane protein</topology>
    </subcellularLocation>
</comment>
<dbReference type="Pfam" id="PF00528">
    <property type="entry name" value="BPD_transp_1"/>
    <property type="match status" value="1"/>
</dbReference>
<evidence type="ECO:0000256" key="7">
    <source>
        <dbReference type="ARBA" id="ARBA00023136"/>
    </source>
</evidence>
<dbReference type="FunFam" id="1.10.3720.10:FF:000003">
    <property type="entry name" value="Aliphatic sulfonate ABC transporter permease"/>
    <property type="match status" value="1"/>
</dbReference>
<keyword evidence="12" id="KW-1185">Reference proteome</keyword>
<comment type="caution">
    <text evidence="11">The sequence shown here is derived from an EMBL/GenBank/DDBJ whole genome shotgun (WGS) entry which is preliminary data.</text>
</comment>
<dbReference type="Proteomes" id="UP000241362">
    <property type="component" value="Unassembled WGS sequence"/>
</dbReference>
<sequence length="408" mass="43719">MTVLLAYVALFVVAWALTRLLWRKTPRAAFGDTSAIRPSRVASVLSVGVLFLIWGAFTGSRLVPLHVPGPFLGDTAFTYTVEDGKGGTGQGTVTVRVHRPGEKPQAPAATGGSGIAVDDAEITPAWRSALVRPAANDGEGARITAIDGQPVTADQAVRVAHGRAVLTSKGSVSFTPDAGWQMEPIWLPPPEAVAARFVEIARNGYQNNSLWEHVGFSLWRVLAGLVLGTLVGVPLGYAMGLSGWFRGWFDPIVEFMRPVPPLALIPLIIIWFGIWESGKIVLLFLAALWIMVIAARTGVTGIRLSKVHAAYSLGASPRQVLWHVIVPNSLPDIFTGLRVALGVCWGTVVAAELVAAEKGAGMMILVASKFQLTDIVVMGILLIGIIGYGIDILMRFAERRLVPWRGKA</sequence>
<dbReference type="EMBL" id="PZKE01000009">
    <property type="protein sequence ID" value="PTE14106.1"/>
    <property type="molecule type" value="Genomic_DNA"/>
</dbReference>
<keyword evidence="3 9" id="KW-0813">Transport</keyword>
<evidence type="ECO:0000256" key="2">
    <source>
        <dbReference type="ARBA" id="ARBA00009306"/>
    </source>
</evidence>
<feature type="transmembrane region" description="Helical" evidence="9">
    <location>
        <begin position="375"/>
        <end position="397"/>
    </location>
</feature>
<evidence type="ECO:0000256" key="3">
    <source>
        <dbReference type="ARBA" id="ARBA00022448"/>
    </source>
</evidence>
<accession>A0A2T4J871</accession>
<evidence type="ECO:0000313" key="11">
    <source>
        <dbReference type="EMBL" id="PTE14106.1"/>
    </source>
</evidence>
<organism evidence="11 12">
    <name type="scientific">Fuscovulum blasticum DSM 2131</name>
    <dbReference type="NCBI Taxonomy" id="1188250"/>
    <lineage>
        <taxon>Bacteria</taxon>
        <taxon>Pseudomonadati</taxon>
        <taxon>Pseudomonadota</taxon>
        <taxon>Alphaproteobacteria</taxon>
        <taxon>Rhodobacterales</taxon>
        <taxon>Paracoccaceae</taxon>
        <taxon>Pseudogemmobacter</taxon>
    </lineage>
</organism>
<feature type="transmembrane region" description="Helical" evidence="9">
    <location>
        <begin position="218"/>
        <end position="243"/>
    </location>
</feature>
<name>A0A2T4J871_FUSBL</name>
<evidence type="ECO:0000256" key="8">
    <source>
        <dbReference type="ARBA" id="ARBA00056719"/>
    </source>
</evidence>
<comment type="similarity">
    <text evidence="2 9">Belongs to the binding-protein-dependent transport system permease family.</text>
</comment>
<evidence type="ECO:0000256" key="6">
    <source>
        <dbReference type="ARBA" id="ARBA00022989"/>
    </source>
</evidence>
<evidence type="ECO:0000259" key="10">
    <source>
        <dbReference type="PROSITE" id="PS50928"/>
    </source>
</evidence>
<gene>
    <name evidence="11" type="ORF">C5F44_10735</name>
</gene>
<dbReference type="InterPro" id="IPR035906">
    <property type="entry name" value="MetI-like_sf"/>
</dbReference>
<dbReference type="CDD" id="cd06261">
    <property type="entry name" value="TM_PBP2"/>
    <property type="match status" value="1"/>
</dbReference>
<evidence type="ECO:0000256" key="1">
    <source>
        <dbReference type="ARBA" id="ARBA00004651"/>
    </source>
</evidence>
<keyword evidence="5 9" id="KW-0812">Transmembrane</keyword>
<comment type="function">
    <text evidence="8">Probably part of an ABC transporter complex. Probably responsible for the translocation of the substrate across the membrane.</text>
</comment>
<dbReference type="AlphaFoldDB" id="A0A2T4J871"/>
<dbReference type="Gene3D" id="1.10.3720.10">
    <property type="entry name" value="MetI-like"/>
    <property type="match status" value="1"/>
</dbReference>
<dbReference type="GO" id="GO:0010438">
    <property type="term" value="P:cellular response to sulfur starvation"/>
    <property type="evidence" value="ECO:0007669"/>
    <property type="project" value="TreeGrafter"/>
</dbReference>
<evidence type="ECO:0000256" key="9">
    <source>
        <dbReference type="RuleBase" id="RU363032"/>
    </source>
</evidence>
<dbReference type="InterPro" id="IPR000515">
    <property type="entry name" value="MetI-like"/>
</dbReference>
<protein>
    <submittedName>
        <fullName evidence="11">Taurine ABC transporter permease</fullName>
    </submittedName>
</protein>
<feature type="domain" description="ABC transmembrane type-1" evidence="10">
    <location>
        <begin position="214"/>
        <end position="394"/>
    </location>
</feature>
<keyword evidence="6 9" id="KW-1133">Transmembrane helix</keyword>
<feature type="transmembrane region" description="Helical" evidence="9">
    <location>
        <begin position="280"/>
        <end position="299"/>
    </location>
</feature>
<feature type="transmembrane region" description="Helical" evidence="9">
    <location>
        <begin position="42"/>
        <end position="63"/>
    </location>
</feature>
<dbReference type="PROSITE" id="PS50928">
    <property type="entry name" value="ABC_TM1"/>
    <property type="match status" value="1"/>
</dbReference>
<evidence type="ECO:0000313" key="12">
    <source>
        <dbReference type="Proteomes" id="UP000241362"/>
    </source>
</evidence>
<evidence type="ECO:0000256" key="5">
    <source>
        <dbReference type="ARBA" id="ARBA00022692"/>
    </source>
</evidence>
<proteinExistence type="inferred from homology"/>
<keyword evidence="7 9" id="KW-0472">Membrane</keyword>
<feature type="transmembrane region" description="Helical" evidence="9">
    <location>
        <begin position="255"/>
        <end position="274"/>
    </location>
</feature>
<dbReference type="PANTHER" id="PTHR30151:SF25">
    <property type="entry name" value="TAURINE TRANSPORT SYSTEM PERMEASE PROTEIN TAUC"/>
    <property type="match status" value="1"/>
</dbReference>
<keyword evidence="4" id="KW-1003">Cell membrane</keyword>
<dbReference type="GO" id="GO:0042918">
    <property type="term" value="P:alkanesulfonate transmembrane transport"/>
    <property type="evidence" value="ECO:0007669"/>
    <property type="project" value="UniProtKB-ARBA"/>
</dbReference>